<evidence type="ECO:0000256" key="1">
    <source>
        <dbReference type="SAM" id="MobiDB-lite"/>
    </source>
</evidence>
<evidence type="ECO:0000313" key="2">
    <source>
        <dbReference type="EMBL" id="GEX05069.1"/>
    </source>
</evidence>
<gene>
    <name evidence="2" type="ORF">Tci_277044</name>
</gene>
<protein>
    <submittedName>
        <fullName evidence="2">Uncharacterized protein</fullName>
    </submittedName>
</protein>
<organism evidence="2">
    <name type="scientific">Tanacetum cinerariifolium</name>
    <name type="common">Dalmatian daisy</name>
    <name type="synonym">Chrysanthemum cinerariifolium</name>
    <dbReference type="NCBI Taxonomy" id="118510"/>
    <lineage>
        <taxon>Eukaryota</taxon>
        <taxon>Viridiplantae</taxon>
        <taxon>Streptophyta</taxon>
        <taxon>Embryophyta</taxon>
        <taxon>Tracheophyta</taxon>
        <taxon>Spermatophyta</taxon>
        <taxon>Magnoliopsida</taxon>
        <taxon>eudicotyledons</taxon>
        <taxon>Gunneridae</taxon>
        <taxon>Pentapetalae</taxon>
        <taxon>asterids</taxon>
        <taxon>campanulids</taxon>
        <taxon>Asterales</taxon>
        <taxon>Asteraceae</taxon>
        <taxon>Asteroideae</taxon>
        <taxon>Anthemideae</taxon>
        <taxon>Anthemidinae</taxon>
        <taxon>Tanacetum</taxon>
    </lineage>
</organism>
<dbReference type="EMBL" id="BKCJ010086892">
    <property type="protein sequence ID" value="GEX05069.1"/>
    <property type="molecule type" value="Genomic_DNA"/>
</dbReference>
<feature type="region of interest" description="Disordered" evidence="1">
    <location>
        <begin position="1"/>
        <end position="53"/>
    </location>
</feature>
<sequence>MVVQSQLDEGSSMPTNPHHTPIILQSSSSQPQKTHKPRKPTRKVTEIPQPSDPIEHVANEVVYKELGDSWCQEAMGDTLAQIRFENVSKQERRIDDIDADEDITLVNVQADAEMFDADKD</sequence>
<comment type="caution">
    <text evidence="2">The sequence shown here is derived from an EMBL/GenBank/DDBJ whole genome shotgun (WGS) entry which is preliminary data.</text>
</comment>
<dbReference type="AlphaFoldDB" id="A0A699H0W3"/>
<name>A0A699H0W3_TANCI</name>
<feature type="compositionally biased region" description="Polar residues" evidence="1">
    <location>
        <begin position="1"/>
        <end position="18"/>
    </location>
</feature>
<proteinExistence type="predicted"/>
<reference evidence="2" key="1">
    <citation type="journal article" date="2019" name="Sci. Rep.">
        <title>Draft genome of Tanacetum cinerariifolium, the natural source of mosquito coil.</title>
        <authorList>
            <person name="Yamashiro T."/>
            <person name="Shiraishi A."/>
            <person name="Satake H."/>
            <person name="Nakayama K."/>
        </authorList>
    </citation>
    <scope>NUCLEOTIDE SEQUENCE</scope>
</reference>
<feature type="compositionally biased region" description="Basic residues" evidence="1">
    <location>
        <begin position="33"/>
        <end position="42"/>
    </location>
</feature>
<accession>A0A699H0W3</accession>